<organism evidence="3 4">
    <name type="scientific">Streptomyces radiopugnans</name>
    <dbReference type="NCBI Taxonomy" id="403935"/>
    <lineage>
        <taxon>Bacteria</taxon>
        <taxon>Bacillati</taxon>
        <taxon>Actinomycetota</taxon>
        <taxon>Actinomycetes</taxon>
        <taxon>Kitasatosporales</taxon>
        <taxon>Streptomycetaceae</taxon>
        <taxon>Streptomyces</taxon>
    </lineage>
</organism>
<dbReference type="PANTHER" id="PTHR34703:SF1">
    <property type="entry name" value="ANTIPORTER SUBUNIT MNHG2-RELATED"/>
    <property type="match status" value="1"/>
</dbReference>
<dbReference type="AlphaFoldDB" id="A0A1H9AZC3"/>
<sequence length="132" mass="13563">MNGLVQTALEAATAVLLLCGAVFCLLGGVGLVRFPDTVTRLQAAAKAQNLGLLLILIGAALRVPLPYAGLLLLIAVFQLITVPVLGQIVGRIAYRTGAVERHTLTVDELAERLAPPDAPDAGESGGGRGRGT</sequence>
<reference evidence="4" key="1">
    <citation type="submission" date="2016-10" db="EMBL/GenBank/DDBJ databases">
        <authorList>
            <person name="Varghese N."/>
            <person name="Submissions S."/>
        </authorList>
    </citation>
    <scope>NUCLEOTIDE SEQUENCE [LARGE SCALE GENOMIC DNA]</scope>
    <source>
        <strain evidence="4">CGMCC 4.3519</strain>
    </source>
</reference>
<feature type="transmembrane region" description="Helical" evidence="2">
    <location>
        <begin position="12"/>
        <end position="32"/>
    </location>
</feature>
<name>A0A1H9AZC3_9ACTN</name>
<dbReference type="NCBIfam" id="TIGR01300">
    <property type="entry name" value="CPA3_mnhG_phaG"/>
    <property type="match status" value="1"/>
</dbReference>
<evidence type="ECO:0000256" key="2">
    <source>
        <dbReference type="SAM" id="Phobius"/>
    </source>
</evidence>
<dbReference type="InterPro" id="IPR005133">
    <property type="entry name" value="PhaG_MnhG_YufB"/>
</dbReference>
<dbReference type="STRING" id="403935.SAMN05216481_10287"/>
<dbReference type="Pfam" id="PF03334">
    <property type="entry name" value="PhaG_MnhG_YufB"/>
    <property type="match status" value="1"/>
</dbReference>
<accession>A0A1H9AZC3</accession>
<proteinExistence type="inferred from homology"/>
<evidence type="ECO:0000313" key="3">
    <source>
        <dbReference type="EMBL" id="SEP81837.1"/>
    </source>
</evidence>
<comment type="similarity">
    <text evidence="1">Belongs to the CPA3 antiporters (TC 2.A.63) subunit G family.</text>
</comment>
<gene>
    <name evidence="3" type="ORF">SAMN05216481_10287</name>
</gene>
<protein>
    <submittedName>
        <fullName evidence="3">Multicomponent Na+:H+ antiporter subunit G</fullName>
    </submittedName>
</protein>
<dbReference type="PANTHER" id="PTHR34703">
    <property type="entry name" value="ANTIPORTER SUBUNIT MNHG2-RELATED"/>
    <property type="match status" value="1"/>
</dbReference>
<dbReference type="EMBL" id="FOET01000002">
    <property type="protein sequence ID" value="SEP81837.1"/>
    <property type="molecule type" value="Genomic_DNA"/>
</dbReference>
<dbReference type="RefSeq" id="WP_245769875.1">
    <property type="nucleotide sequence ID" value="NZ_FOET01000002.1"/>
</dbReference>
<evidence type="ECO:0000313" key="4">
    <source>
        <dbReference type="Proteomes" id="UP000199055"/>
    </source>
</evidence>
<keyword evidence="2" id="KW-0472">Membrane</keyword>
<dbReference type="GO" id="GO:0015385">
    <property type="term" value="F:sodium:proton antiporter activity"/>
    <property type="evidence" value="ECO:0007669"/>
    <property type="project" value="TreeGrafter"/>
</dbReference>
<keyword evidence="2" id="KW-0812">Transmembrane</keyword>
<keyword evidence="4" id="KW-1185">Reference proteome</keyword>
<keyword evidence="2" id="KW-1133">Transmembrane helix</keyword>
<evidence type="ECO:0000256" key="1">
    <source>
        <dbReference type="ARBA" id="ARBA00008404"/>
    </source>
</evidence>
<dbReference type="NCBIfam" id="NF009314">
    <property type="entry name" value="PRK12674.1-2"/>
    <property type="match status" value="1"/>
</dbReference>
<dbReference type="Proteomes" id="UP000199055">
    <property type="component" value="Unassembled WGS sequence"/>
</dbReference>